<feature type="domain" description="Nucleoside transporter/FeoB GTPase Gate" evidence="10">
    <location>
        <begin position="81"/>
        <end position="177"/>
    </location>
</feature>
<feature type="transmembrane region" description="Helical" evidence="7">
    <location>
        <begin position="154"/>
        <end position="176"/>
    </location>
</feature>
<feature type="transmembrane region" description="Helical" evidence="7">
    <location>
        <begin position="113"/>
        <end position="134"/>
    </location>
</feature>
<keyword evidence="6 7" id="KW-0472">Membrane</keyword>
<comment type="caution">
    <text evidence="11">The sequence shown here is derived from an EMBL/GenBank/DDBJ whole genome shotgun (WGS) entry which is preliminary data.</text>
</comment>
<feature type="transmembrane region" description="Helical" evidence="7">
    <location>
        <begin position="241"/>
        <end position="263"/>
    </location>
</feature>
<feature type="transmembrane region" description="Helical" evidence="7">
    <location>
        <begin position="183"/>
        <end position="203"/>
    </location>
</feature>
<feature type="transmembrane region" description="Helical" evidence="7">
    <location>
        <begin position="373"/>
        <end position="393"/>
    </location>
</feature>
<evidence type="ECO:0000256" key="1">
    <source>
        <dbReference type="ARBA" id="ARBA00004651"/>
    </source>
</evidence>
<feature type="transmembrane region" description="Helical" evidence="7">
    <location>
        <begin position="335"/>
        <end position="361"/>
    </location>
</feature>
<feature type="transmembrane region" description="Helical" evidence="7">
    <location>
        <begin position="79"/>
        <end position="101"/>
    </location>
</feature>
<comment type="similarity">
    <text evidence="2">Belongs to the concentrative nucleoside transporter (CNT) (TC 2.A.41) family.</text>
</comment>
<dbReference type="GO" id="GO:0015293">
    <property type="term" value="F:symporter activity"/>
    <property type="evidence" value="ECO:0007669"/>
    <property type="project" value="TreeGrafter"/>
</dbReference>
<dbReference type="PANTHER" id="PTHR10590:SF4">
    <property type="entry name" value="SOLUTE CARRIER FAMILY 28 MEMBER 3"/>
    <property type="match status" value="1"/>
</dbReference>
<sequence>MLGIGYAFSTNRKHVSPRTIFSALALQVFIALIVFKTKTGATALEHFTGWIEHILGYSMKGIGFVFGDWADKGNVMLSFATQVLPVIIFVGALMSVLFHLGIMQLLTRALGFVLRRLIGVNGVEALVASMNIFVGQDSAPFSVRPYLKTMPRSSLFLVMVTGMATIAGSILAGLFAMGVNPQYLIVASFMGAPGGILMAKMLMPSDPDEPKDLNEKIDIHVAKRSNVIEAAAMGASEGAQMAITIGAMLIAFISLIALLNGMLGWIGGWFGHGDLTFQAILGAIFRPIMYLIGVPWREAGITGSLFGEKLMLNEFVAYSSFVDGIKGTLSTKAEAIITIALCGFANFSSIAIALGGIGTLVPERRGELASFGLRAVLAASLANLLSAAIVGMMI</sequence>
<gene>
    <name evidence="11" type="ORF">ENK01_04730</name>
</gene>
<feature type="transmembrane region" description="Helical" evidence="7">
    <location>
        <begin position="275"/>
        <end position="296"/>
    </location>
</feature>
<dbReference type="InterPro" id="IPR011657">
    <property type="entry name" value="CNT_C_dom"/>
</dbReference>
<feature type="domain" description="Concentrative nucleoside transporter C-terminal" evidence="9">
    <location>
        <begin position="183"/>
        <end position="391"/>
    </location>
</feature>
<evidence type="ECO:0000259" key="9">
    <source>
        <dbReference type="Pfam" id="PF07662"/>
    </source>
</evidence>
<dbReference type="Proteomes" id="UP000885806">
    <property type="component" value="Unassembled WGS sequence"/>
</dbReference>
<evidence type="ECO:0000256" key="4">
    <source>
        <dbReference type="ARBA" id="ARBA00022692"/>
    </source>
</evidence>
<protein>
    <submittedName>
        <fullName evidence="11">NupC/NupG family nucleoside CNT transporter</fullName>
    </submittedName>
</protein>
<evidence type="ECO:0000259" key="8">
    <source>
        <dbReference type="Pfam" id="PF01773"/>
    </source>
</evidence>
<evidence type="ECO:0000259" key="10">
    <source>
        <dbReference type="Pfam" id="PF07670"/>
    </source>
</evidence>
<keyword evidence="3" id="KW-1003">Cell membrane</keyword>
<dbReference type="InterPro" id="IPR008276">
    <property type="entry name" value="C_nuclsd_transpt"/>
</dbReference>
<dbReference type="GO" id="GO:0005337">
    <property type="term" value="F:nucleoside transmembrane transporter activity"/>
    <property type="evidence" value="ECO:0007669"/>
    <property type="project" value="InterPro"/>
</dbReference>
<keyword evidence="4 7" id="KW-0812">Transmembrane</keyword>
<dbReference type="EMBL" id="DROP01000317">
    <property type="protein sequence ID" value="HHI89241.1"/>
    <property type="molecule type" value="Genomic_DNA"/>
</dbReference>
<evidence type="ECO:0000256" key="7">
    <source>
        <dbReference type="SAM" id="Phobius"/>
    </source>
</evidence>
<dbReference type="AlphaFoldDB" id="A0A7V5NY84"/>
<feature type="domain" description="Concentrative nucleoside transporter N-terminal" evidence="8">
    <location>
        <begin position="1"/>
        <end position="69"/>
    </location>
</feature>
<dbReference type="GO" id="GO:0005886">
    <property type="term" value="C:plasma membrane"/>
    <property type="evidence" value="ECO:0007669"/>
    <property type="project" value="UniProtKB-SubCell"/>
</dbReference>
<evidence type="ECO:0000256" key="6">
    <source>
        <dbReference type="ARBA" id="ARBA00023136"/>
    </source>
</evidence>
<feature type="transmembrane region" description="Helical" evidence="7">
    <location>
        <begin position="47"/>
        <end position="67"/>
    </location>
</feature>
<proteinExistence type="inferred from homology"/>
<dbReference type="PANTHER" id="PTHR10590">
    <property type="entry name" value="SODIUM/NUCLEOSIDE COTRANSPORTER"/>
    <property type="match status" value="1"/>
</dbReference>
<evidence type="ECO:0000256" key="3">
    <source>
        <dbReference type="ARBA" id="ARBA00022475"/>
    </source>
</evidence>
<dbReference type="Pfam" id="PF07662">
    <property type="entry name" value="Nucleos_tra2_C"/>
    <property type="match status" value="1"/>
</dbReference>
<evidence type="ECO:0000256" key="5">
    <source>
        <dbReference type="ARBA" id="ARBA00022989"/>
    </source>
</evidence>
<evidence type="ECO:0000313" key="11">
    <source>
        <dbReference type="EMBL" id="HHI89241.1"/>
    </source>
</evidence>
<dbReference type="InterPro" id="IPR011642">
    <property type="entry name" value="Gate_dom"/>
</dbReference>
<reference evidence="11" key="1">
    <citation type="journal article" date="2020" name="mSystems">
        <title>Genome- and Community-Level Interaction Insights into Carbon Utilization and Element Cycling Functions of Hydrothermarchaeota in Hydrothermal Sediment.</title>
        <authorList>
            <person name="Zhou Z."/>
            <person name="Liu Y."/>
            <person name="Xu W."/>
            <person name="Pan J."/>
            <person name="Luo Z.H."/>
            <person name="Li M."/>
        </authorList>
    </citation>
    <scope>NUCLEOTIDE SEQUENCE [LARGE SCALE GENOMIC DNA]</scope>
    <source>
        <strain evidence="11">HyVt-538</strain>
    </source>
</reference>
<dbReference type="InterPro" id="IPR002668">
    <property type="entry name" value="CNT_N_dom"/>
</dbReference>
<comment type="subcellular location">
    <subcellularLocation>
        <location evidence="1">Cell membrane</location>
        <topology evidence="1">Multi-pass membrane protein</topology>
    </subcellularLocation>
</comment>
<feature type="transmembrane region" description="Helical" evidence="7">
    <location>
        <begin position="15"/>
        <end position="35"/>
    </location>
</feature>
<accession>A0A7V5NY84</accession>
<keyword evidence="5 7" id="KW-1133">Transmembrane helix</keyword>
<dbReference type="Pfam" id="PF07670">
    <property type="entry name" value="Gate"/>
    <property type="match status" value="1"/>
</dbReference>
<dbReference type="Pfam" id="PF01773">
    <property type="entry name" value="Nucleos_tra2_N"/>
    <property type="match status" value="1"/>
</dbReference>
<name>A0A7V5NY84_9PROT</name>
<evidence type="ECO:0000256" key="2">
    <source>
        <dbReference type="ARBA" id="ARBA00009033"/>
    </source>
</evidence>
<organism evidence="11">
    <name type="scientific">Hellea balneolensis</name>
    <dbReference type="NCBI Taxonomy" id="287478"/>
    <lineage>
        <taxon>Bacteria</taxon>
        <taxon>Pseudomonadati</taxon>
        <taxon>Pseudomonadota</taxon>
        <taxon>Alphaproteobacteria</taxon>
        <taxon>Maricaulales</taxon>
        <taxon>Robiginitomaculaceae</taxon>
        <taxon>Hellea</taxon>
    </lineage>
</organism>